<dbReference type="InterPro" id="IPR036513">
    <property type="entry name" value="STAS_dom_sf"/>
</dbReference>
<protein>
    <submittedName>
        <fullName evidence="2">STAS domain-containing protein</fullName>
    </submittedName>
</protein>
<dbReference type="Proteomes" id="UP000823964">
    <property type="component" value="Unassembled WGS sequence"/>
</dbReference>
<evidence type="ECO:0000313" key="2">
    <source>
        <dbReference type="EMBL" id="HIX20673.1"/>
    </source>
</evidence>
<comment type="caution">
    <text evidence="2">The sequence shown here is derived from an EMBL/GenBank/DDBJ whole genome shotgun (WGS) entry which is preliminary data.</text>
</comment>
<reference evidence="2" key="1">
    <citation type="journal article" date="2021" name="PeerJ">
        <title>Extensive microbial diversity within the chicken gut microbiome revealed by metagenomics and culture.</title>
        <authorList>
            <person name="Gilroy R."/>
            <person name="Ravi A."/>
            <person name="Getino M."/>
            <person name="Pursley I."/>
            <person name="Horton D.L."/>
            <person name="Alikhan N.F."/>
            <person name="Baker D."/>
            <person name="Gharbi K."/>
            <person name="Hall N."/>
            <person name="Watson M."/>
            <person name="Adriaenssens E.M."/>
            <person name="Foster-Nyarko E."/>
            <person name="Jarju S."/>
            <person name="Secka A."/>
            <person name="Antonio M."/>
            <person name="Oren A."/>
            <person name="Chaudhuri R.R."/>
            <person name="La Ragione R."/>
            <person name="Hildebrand F."/>
            <person name="Pallen M.J."/>
        </authorList>
    </citation>
    <scope>NUCLEOTIDE SEQUENCE</scope>
    <source>
        <strain evidence="2">14975</strain>
    </source>
</reference>
<feature type="domain" description="STAS" evidence="1">
    <location>
        <begin position="25"/>
        <end position="96"/>
    </location>
</feature>
<reference evidence="2" key="2">
    <citation type="submission" date="2021-04" db="EMBL/GenBank/DDBJ databases">
        <authorList>
            <person name="Gilroy R."/>
        </authorList>
    </citation>
    <scope>NUCLEOTIDE SEQUENCE</scope>
    <source>
        <strain evidence="2">14975</strain>
    </source>
</reference>
<evidence type="ECO:0000259" key="1">
    <source>
        <dbReference type="PROSITE" id="PS50801"/>
    </source>
</evidence>
<dbReference type="PROSITE" id="PS50801">
    <property type="entry name" value="STAS"/>
    <property type="match status" value="1"/>
</dbReference>
<sequence length="180" mass="19931">MTDTCLTHHTFSDCLWIRCTSRGSFVNSPTLKSLADKYLEQGGKNLVIDLEMCSGIDSTFMGTMAGLANRCLSAGGSLQVASPTDRTRQAMESLGLDMLVDIDPPDAFWHADLEERRRELADDAHSSEGTGGTHMSEVARTRHVLEAHNTLRSMNHKNAETFGYVCETLEEDLMRHGDDH</sequence>
<proteinExistence type="predicted"/>
<dbReference type="CDD" id="cd07043">
    <property type="entry name" value="STAS_anti-anti-sigma_factors"/>
    <property type="match status" value="1"/>
</dbReference>
<name>A0A9D1VCJ0_9BACT</name>
<evidence type="ECO:0000313" key="3">
    <source>
        <dbReference type="Proteomes" id="UP000823964"/>
    </source>
</evidence>
<dbReference type="Pfam" id="PF01740">
    <property type="entry name" value="STAS"/>
    <property type="match status" value="1"/>
</dbReference>
<gene>
    <name evidence="2" type="ORF">H9862_08755</name>
</gene>
<dbReference type="Gene3D" id="3.30.750.24">
    <property type="entry name" value="STAS domain"/>
    <property type="match status" value="1"/>
</dbReference>
<dbReference type="InterPro" id="IPR002645">
    <property type="entry name" value="STAS_dom"/>
</dbReference>
<accession>A0A9D1VCJ0</accession>
<dbReference type="AlphaFoldDB" id="A0A9D1VCJ0"/>
<dbReference type="SUPFAM" id="SSF52091">
    <property type="entry name" value="SpoIIaa-like"/>
    <property type="match status" value="1"/>
</dbReference>
<dbReference type="EMBL" id="DXFQ01000166">
    <property type="protein sequence ID" value="HIX20673.1"/>
    <property type="molecule type" value="Genomic_DNA"/>
</dbReference>
<organism evidence="2 3">
    <name type="scientific">Candidatus Akkermansia intestinigallinarum</name>
    <dbReference type="NCBI Taxonomy" id="2838431"/>
    <lineage>
        <taxon>Bacteria</taxon>
        <taxon>Pseudomonadati</taxon>
        <taxon>Verrucomicrobiota</taxon>
        <taxon>Verrucomicrobiia</taxon>
        <taxon>Verrucomicrobiales</taxon>
        <taxon>Akkermansiaceae</taxon>
        <taxon>Akkermansia</taxon>
    </lineage>
</organism>